<gene>
    <name evidence="1" type="ORF">BpHYR1_014868</name>
</gene>
<dbReference type="Proteomes" id="UP000276133">
    <property type="component" value="Unassembled WGS sequence"/>
</dbReference>
<evidence type="ECO:0000313" key="1">
    <source>
        <dbReference type="EMBL" id="RNA00082.1"/>
    </source>
</evidence>
<reference evidence="1 2" key="1">
    <citation type="journal article" date="2018" name="Sci. Rep.">
        <title>Genomic signatures of local adaptation to the degree of environmental predictability in rotifers.</title>
        <authorList>
            <person name="Franch-Gras L."/>
            <person name="Hahn C."/>
            <person name="Garcia-Roger E.M."/>
            <person name="Carmona M.J."/>
            <person name="Serra M."/>
            <person name="Gomez A."/>
        </authorList>
    </citation>
    <scope>NUCLEOTIDE SEQUENCE [LARGE SCALE GENOMIC DNA]</scope>
    <source>
        <strain evidence="1">HYR1</strain>
    </source>
</reference>
<proteinExistence type="predicted"/>
<comment type="caution">
    <text evidence="1">The sequence shown here is derived from an EMBL/GenBank/DDBJ whole genome shotgun (WGS) entry which is preliminary data.</text>
</comment>
<keyword evidence="2" id="KW-1185">Reference proteome</keyword>
<name>A0A3M7PLU7_BRAPC</name>
<evidence type="ECO:0000313" key="2">
    <source>
        <dbReference type="Proteomes" id="UP000276133"/>
    </source>
</evidence>
<organism evidence="1 2">
    <name type="scientific">Brachionus plicatilis</name>
    <name type="common">Marine rotifer</name>
    <name type="synonym">Brachionus muelleri</name>
    <dbReference type="NCBI Taxonomy" id="10195"/>
    <lineage>
        <taxon>Eukaryota</taxon>
        <taxon>Metazoa</taxon>
        <taxon>Spiralia</taxon>
        <taxon>Gnathifera</taxon>
        <taxon>Rotifera</taxon>
        <taxon>Eurotatoria</taxon>
        <taxon>Monogononta</taxon>
        <taxon>Pseudotrocha</taxon>
        <taxon>Ploima</taxon>
        <taxon>Brachionidae</taxon>
        <taxon>Brachionus</taxon>
    </lineage>
</organism>
<dbReference type="EMBL" id="REGN01009930">
    <property type="protein sequence ID" value="RNA00082.1"/>
    <property type="molecule type" value="Genomic_DNA"/>
</dbReference>
<protein>
    <submittedName>
        <fullName evidence="1">Uncharacterized protein</fullName>
    </submittedName>
</protein>
<sequence>MHKLIQIKKKLKITEETKYNKSDQDVVILQTNGCSIKVGASLFSIKSGYWFIMEILETKTSIWNKLCNHITLETKHRIQFDMVIDSLGSLEDDFKFCLQYGIFNFLNLRIEHNLLFLVSSSTFPFLRVEKRKESRKGNVEEESKNKMRTTSFFHKKKYTDLSKFFIYDLALS</sequence>
<dbReference type="AlphaFoldDB" id="A0A3M7PLU7"/>
<accession>A0A3M7PLU7</accession>